<dbReference type="GO" id="GO:0004523">
    <property type="term" value="F:RNA-DNA hybrid ribonuclease activity"/>
    <property type="evidence" value="ECO:0007669"/>
    <property type="project" value="InterPro"/>
</dbReference>
<proteinExistence type="predicted"/>
<dbReference type="Pfam" id="PF00076">
    <property type="entry name" value="RRM_1"/>
    <property type="match status" value="1"/>
</dbReference>
<comment type="caution">
    <text evidence="4">The sequence shown here is derived from an EMBL/GenBank/DDBJ whole genome shotgun (WGS) entry which is preliminary data.</text>
</comment>
<evidence type="ECO:0000259" key="3">
    <source>
        <dbReference type="PROSITE" id="PS50102"/>
    </source>
</evidence>
<dbReference type="InterPro" id="IPR012677">
    <property type="entry name" value="Nucleotide-bd_a/b_plait_sf"/>
</dbReference>
<dbReference type="InterPro" id="IPR002156">
    <property type="entry name" value="RNaseH_domain"/>
</dbReference>
<keyword evidence="5" id="KW-1185">Reference proteome</keyword>
<dbReference type="InterPro" id="IPR000504">
    <property type="entry name" value="RRM_dom"/>
</dbReference>
<evidence type="ECO:0000256" key="2">
    <source>
        <dbReference type="PROSITE-ProRule" id="PRU00176"/>
    </source>
</evidence>
<protein>
    <submittedName>
        <fullName evidence="4">Polyadenylate-binding 2</fullName>
    </submittedName>
</protein>
<reference evidence="5" key="1">
    <citation type="journal article" date="2019" name="Plant Biotechnol. J.">
        <title>Genome sequencing of the Australian wild diploid species Gossypium australe highlights disease resistance and delayed gland morphogenesis.</title>
        <authorList>
            <person name="Cai Y."/>
            <person name="Cai X."/>
            <person name="Wang Q."/>
            <person name="Wang P."/>
            <person name="Zhang Y."/>
            <person name="Cai C."/>
            <person name="Xu Y."/>
            <person name="Wang K."/>
            <person name="Zhou Z."/>
            <person name="Wang C."/>
            <person name="Geng S."/>
            <person name="Li B."/>
            <person name="Dong Q."/>
            <person name="Hou Y."/>
            <person name="Wang H."/>
            <person name="Ai P."/>
            <person name="Liu Z."/>
            <person name="Yi F."/>
            <person name="Sun M."/>
            <person name="An G."/>
            <person name="Cheng J."/>
            <person name="Zhang Y."/>
            <person name="Shi Q."/>
            <person name="Xie Y."/>
            <person name="Shi X."/>
            <person name="Chang Y."/>
            <person name="Huang F."/>
            <person name="Chen Y."/>
            <person name="Hong S."/>
            <person name="Mi L."/>
            <person name="Sun Q."/>
            <person name="Zhang L."/>
            <person name="Zhou B."/>
            <person name="Peng R."/>
            <person name="Zhang X."/>
            <person name="Liu F."/>
        </authorList>
    </citation>
    <scope>NUCLEOTIDE SEQUENCE [LARGE SCALE GENOMIC DNA]</scope>
    <source>
        <strain evidence="5">cv. PA1801</strain>
    </source>
</reference>
<dbReference type="OrthoDB" id="1431481at2759"/>
<dbReference type="SUPFAM" id="SSF54928">
    <property type="entry name" value="RNA-binding domain, RBD"/>
    <property type="match status" value="1"/>
</dbReference>
<dbReference type="GO" id="GO:0008143">
    <property type="term" value="F:poly(A) binding"/>
    <property type="evidence" value="ECO:0007669"/>
    <property type="project" value="TreeGrafter"/>
</dbReference>
<keyword evidence="1 2" id="KW-0694">RNA-binding</keyword>
<evidence type="ECO:0000256" key="1">
    <source>
        <dbReference type="ARBA" id="ARBA00022884"/>
    </source>
</evidence>
<dbReference type="InterPro" id="IPR035979">
    <property type="entry name" value="RBD_domain_sf"/>
</dbReference>
<dbReference type="InterPro" id="IPR036397">
    <property type="entry name" value="RNaseH_sf"/>
</dbReference>
<sequence length="183" mass="20658">MSNSDFGFIPKIAEQPFRGGELWGIFHGLSIAWEKEFKKVVVECDSSQAVQQLNDGQAASDNLALVRKYSRTVRTWLGYLHCPSPTDCQSSGWQNRGLTWVSSCKFLFPLLLTMHVHLRKFTSNSNLVIRVTILTDKFGQPKGFAYVEFVEVDAVQSALLLNESELLGHQMKVPSLFTLHSYT</sequence>
<feature type="domain" description="RRM" evidence="3">
    <location>
        <begin position="118"/>
        <end position="173"/>
    </location>
</feature>
<dbReference type="EMBL" id="SMMG02000004">
    <property type="protein sequence ID" value="KAA3478345.1"/>
    <property type="molecule type" value="Genomic_DNA"/>
</dbReference>
<dbReference type="PROSITE" id="PS50102">
    <property type="entry name" value="RRM"/>
    <property type="match status" value="1"/>
</dbReference>
<evidence type="ECO:0000313" key="5">
    <source>
        <dbReference type="Proteomes" id="UP000325315"/>
    </source>
</evidence>
<dbReference type="Pfam" id="PF13456">
    <property type="entry name" value="RVT_3"/>
    <property type="match status" value="1"/>
</dbReference>
<evidence type="ECO:0000313" key="4">
    <source>
        <dbReference type="EMBL" id="KAA3478345.1"/>
    </source>
</evidence>
<dbReference type="AlphaFoldDB" id="A0A5B6WAQ9"/>
<dbReference type="PANTHER" id="PTHR23236">
    <property type="entry name" value="EUKARYOTIC TRANSLATION INITIATION FACTOR 4B/4H"/>
    <property type="match status" value="1"/>
</dbReference>
<dbReference type="PANTHER" id="PTHR23236:SF92">
    <property type="entry name" value="POLYADENYLATE-BINDING PROTEIN 1"/>
    <property type="match status" value="1"/>
</dbReference>
<name>A0A5B6WAQ9_9ROSI</name>
<dbReference type="Gene3D" id="3.30.420.10">
    <property type="entry name" value="Ribonuclease H-like superfamily/Ribonuclease H"/>
    <property type="match status" value="1"/>
</dbReference>
<dbReference type="Proteomes" id="UP000325315">
    <property type="component" value="Unassembled WGS sequence"/>
</dbReference>
<accession>A0A5B6WAQ9</accession>
<gene>
    <name evidence="4" type="primary">pabpn1-a</name>
    <name evidence="4" type="ORF">EPI10_012154</name>
</gene>
<organism evidence="4 5">
    <name type="scientific">Gossypium australe</name>
    <dbReference type="NCBI Taxonomy" id="47621"/>
    <lineage>
        <taxon>Eukaryota</taxon>
        <taxon>Viridiplantae</taxon>
        <taxon>Streptophyta</taxon>
        <taxon>Embryophyta</taxon>
        <taxon>Tracheophyta</taxon>
        <taxon>Spermatophyta</taxon>
        <taxon>Magnoliopsida</taxon>
        <taxon>eudicotyledons</taxon>
        <taxon>Gunneridae</taxon>
        <taxon>Pentapetalae</taxon>
        <taxon>rosids</taxon>
        <taxon>malvids</taxon>
        <taxon>Malvales</taxon>
        <taxon>Malvaceae</taxon>
        <taxon>Malvoideae</taxon>
        <taxon>Gossypium</taxon>
    </lineage>
</organism>
<dbReference type="Gene3D" id="3.30.70.330">
    <property type="match status" value="1"/>
</dbReference>